<dbReference type="Pfam" id="PF23217">
    <property type="entry name" value="DUF7066"/>
    <property type="match status" value="1"/>
</dbReference>
<feature type="compositionally biased region" description="Basic and acidic residues" evidence="9">
    <location>
        <begin position="602"/>
        <end position="611"/>
    </location>
</feature>
<dbReference type="InterPro" id="IPR013087">
    <property type="entry name" value="Znf_C2H2_type"/>
</dbReference>
<sequence length="1230" mass="139616">MWDAPRQPGPSFRGHPGESFPPRIHQGSHPRMRGRPPFPLRGGPRVSNPHFGGPGVAPFLHRNMDGRWEEGRMLSEEQLHLSRRARLGMNYREATDMHYEEMGGTENQFRARLAPDMDYRGREASILEQRGMPDVDYRHEEGPAIAYRERLPPPPIFRERESLEYRRRLMAEMELREREQHRQRGPGALQYSGREDTAYKRRLDVLQEIVLRQRESSELLCRDRETADRDREKMRERSALDYTERGGPSHFRESADMDMRFRKPDMEQNFMDQDRGVAYRERMVIDYSHNEDSAYTETKAQGADNMEAGEKLLSNTSRKEMACRDTAAYKKRDIEIPGINSDADYREKERADSDYREKETSDSDYRDREKTDLDYREGINSDYINKKSTDSDYRERESADADYRKSTDSSMKKSADATEMKDDLSKPVKDQKELKSVMAAPDVAPQSYSSTDQRIPFLSYDEPQTSPLPEVNKETVPQKGTLSAAKAVVQSKSGTCSYPGKLDVDFRDRPKPENLNRETKETPSKVMRYSADGKKPCPSDQDLRKKTSAQDGGDQDFRTGKYTQKKDEDFRAAENQASADTLNQNVLLYDFIRLAAKELRNQREKTGDETKGGASVHTPEKLPAARTSHPASSTVKSAGAGGHSPAVEFLGRQDTDYRNKDYNDVDLRVGCGPAKKPHEDPQPGSKDKDYRRTAVPDGATRIIWLDGLPTGASREEILAALASAQPLPEHGVNLIGYIPGYSFGSVCVEFSLVEEAVGCVEANKGILHFKGKKVNLKYIPNSDRWNCQQCKGMNVLSKERCWQCSALRAGSDHLPLRDIAKDAKSPPFLTAQRAKKRKAKLSPTSHSPDRRKIRSPPPKSKKGGRPAESASVIIRGIGAKTTPESVVKALQPYVQLSVPNVRLMKNRKNDRWGFGFIDLKNHKEAIRLTVLVRELKPPLTINGKPISVDLAVGERKNEPGRSQKGIKIPLGKNRSRRAQRKAIAYPGFRATADDGPSYVYDPQTGMYMDPLTNTYYSGDKTQRKKDDYRPPSPGTKKEPSTQPRRGFTEDKEKDSEDDPFKRPLPPLVTKKEEPPPEPKSNPLIKLLGEYGDDSEEEEEEEEPLAPLKKKPTSPPPAPTLKPTVKPAPPTSSPAPPTPSPAVIHEDKLTDWKKMVCLLCRRQFPNKDTLIRHQKLSDLHKKNLAIREKIRKSQKELAYLEQEENQSIQRRLLQARKELEMLERQEESAQQ</sequence>
<feature type="region of interest" description="Disordered" evidence="9">
    <location>
        <begin position="956"/>
        <end position="978"/>
    </location>
</feature>
<dbReference type="GO" id="GO:0003723">
    <property type="term" value="F:RNA binding"/>
    <property type="evidence" value="ECO:0007669"/>
    <property type="project" value="UniProtKB-UniRule"/>
</dbReference>
<comment type="caution">
    <text evidence="13">The sequence shown here is derived from an EMBL/GenBank/DDBJ whole genome shotgun (WGS) entry which is preliminary data.</text>
</comment>
<reference evidence="13" key="1">
    <citation type="thesis" date="2020" institute="ProQuest LLC" country="789 East Eisenhower Parkway, Ann Arbor, MI, USA">
        <title>Comparative Genomics and Chromosome Evolution.</title>
        <authorList>
            <person name="Mudd A.B."/>
        </authorList>
    </citation>
    <scope>NUCLEOTIDE SEQUENCE</scope>
    <source>
        <strain evidence="13">HN-11 Male</strain>
        <tissue evidence="13">Kidney and liver</tissue>
    </source>
</reference>
<evidence type="ECO:0000259" key="11">
    <source>
        <dbReference type="PROSITE" id="PS50157"/>
    </source>
</evidence>
<keyword evidence="14" id="KW-1185">Reference proteome</keyword>
<dbReference type="InterPro" id="IPR001876">
    <property type="entry name" value="Znf_RanBP2"/>
</dbReference>
<dbReference type="PROSITE" id="PS50199">
    <property type="entry name" value="ZF_RANBP2_2"/>
    <property type="match status" value="1"/>
</dbReference>
<keyword evidence="4" id="KW-0862">Zinc</keyword>
<feature type="compositionally biased region" description="Basic and acidic residues" evidence="9">
    <location>
        <begin position="1046"/>
        <end position="1061"/>
    </location>
</feature>
<feature type="compositionally biased region" description="Basic and acidic residues" evidence="9">
    <location>
        <begin position="502"/>
        <end position="523"/>
    </location>
</feature>
<feature type="compositionally biased region" description="Basic and acidic residues" evidence="9">
    <location>
        <begin position="1020"/>
        <end position="1039"/>
    </location>
</feature>
<dbReference type="SUPFAM" id="SSF54928">
    <property type="entry name" value="RNA-binding domain, RBD"/>
    <property type="match status" value="2"/>
</dbReference>
<dbReference type="InterPro" id="IPR000504">
    <property type="entry name" value="RRM_dom"/>
</dbReference>
<feature type="domain" description="C2H2-type" evidence="11">
    <location>
        <begin position="1154"/>
        <end position="1184"/>
    </location>
</feature>
<dbReference type="PANTHER" id="PTHR13948:SF22">
    <property type="entry name" value="RNA-BINDING PROTEIN 6"/>
    <property type="match status" value="1"/>
</dbReference>
<organism evidence="13 14">
    <name type="scientific">Eleutherodactylus coqui</name>
    <name type="common">Puerto Rican coqui</name>
    <dbReference type="NCBI Taxonomy" id="57060"/>
    <lineage>
        <taxon>Eukaryota</taxon>
        <taxon>Metazoa</taxon>
        <taxon>Chordata</taxon>
        <taxon>Craniata</taxon>
        <taxon>Vertebrata</taxon>
        <taxon>Euteleostomi</taxon>
        <taxon>Amphibia</taxon>
        <taxon>Batrachia</taxon>
        <taxon>Anura</taxon>
        <taxon>Neobatrachia</taxon>
        <taxon>Hyloidea</taxon>
        <taxon>Eleutherodactylidae</taxon>
        <taxon>Eleutherodactylinae</taxon>
        <taxon>Eleutherodactylus</taxon>
        <taxon>Eleutherodactylus</taxon>
    </lineage>
</organism>
<keyword evidence="5" id="KW-0539">Nucleus</keyword>
<evidence type="ECO:0008006" key="15">
    <source>
        <dbReference type="Google" id="ProtNLM"/>
    </source>
</evidence>
<dbReference type="Proteomes" id="UP000770717">
    <property type="component" value="Unassembled WGS sequence"/>
</dbReference>
<dbReference type="EMBL" id="WNTK01000218">
    <property type="protein sequence ID" value="KAG9470824.1"/>
    <property type="molecule type" value="Genomic_DNA"/>
</dbReference>
<feature type="region of interest" description="Disordered" evidence="9">
    <location>
        <begin position="296"/>
        <end position="565"/>
    </location>
</feature>
<accession>A0A8J6K0K4</accession>
<feature type="region of interest" description="Disordered" evidence="9">
    <location>
        <begin position="602"/>
        <end position="693"/>
    </location>
</feature>
<keyword evidence="6" id="KW-0694">RNA-binding</keyword>
<evidence type="ECO:0000313" key="14">
    <source>
        <dbReference type="Proteomes" id="UP000770717"/>
    </source>
</evidence>
<evidence type="ECO:0000256" key="7">
    <source>
        <dbReference type="PROSITE-ProRule" id="PRU00322"/>
    </source>
</evidence>
<dbReference type="InterPro" id="IPR012677">
    <property type="entry name" value="Nucleotide-bd_a/b_plait_sf"/>
</dbReference>
<name>A0A8J6K0K4_ELECQ</name>
<feature type="compositionally biased region" description="Pro residues" evidence="9">
    <location>
        <begin position="1112"/>
        <end position="1139"/>
    </location>
</feature>
<feature type="region of interest" description="Disordered" evidence="9">
    <location>
        <begin position="1"/>
        <end position="53"/>
    </location>
</feature>
<dbReference type="PROSITE" id="PS50102">
    <property type="entry name" value="RRM"/>
    <property type="match status" value="1"/>
</dbReference>
<feature type="compositionally biased region" description="Acidic residues" evidence="9">
    <location>
        <begin position="1090"/>
        <end position="1103"/>
    </location>
</feature>
<feature type="region of interest" description="Disordered" evidence="9">
    <location>
        <begin position="827"/>
        <end position="871"/>
    </location>
</feature>
<evidence type="ECO:0000256" key="2">
    <source>
        <dbReference type="ARBA" id="ARBA00022723"/>
    </source>
</evidence>
<feature type="coiled-coil region" evidence="8">
    <location>
        <begin position="1182"/>
        <end position="1224"/>
    </location>
</feature>
<gene>
    <name evidence="13" type="ORF">GDO78_016636</name>
</gene>
<dbReference type="OrthoDB" id="29221at2759"/>
<dbReference type="PROSITE" id="PS50157">
    <property type="entry name" value="ZINC_FINGER_C2H2_2"/>
    <property type="match status" value="1"/>
</dbReference>
<feature type="compositionally biased region" description="Basic and acidic residues" evidence="9">
    <location>
        <begin position="651"/>
        <end position="667"/>
    </location>
</feature>
<evidence type="ECO:0000256" key="3">
    <source>
        <dbReference type="ARBA" id="ARBA00022771"/>
    </source>
</evidence>
<keyword evidence="2" id="KW-0479">Metal-binding</keyword>
<feature type="region of interest" description="Disordered" evidence="9">
    <location>
        <begin position="224"/>
        <end position="252"/>
    </location>
</feature>
<evidence type="ECO:0000256" key="1">
    <source>
        <dbReference type="ARBA" id="ARBA00004123"/>
    </source>
</evidence>
<feature type="compositionally biased region" description="Basic and acidic residues" evidence="9">
    <location>
        <begin position="676"/>
        <end position="693"/>
    </location>
</feature>
<dbReference type="GO" id="GO:0000398">
    <property type="term" value="P:mRNA splicing, via spliceosome"/>
    <property type="evidence" value="ECO:0007669"/>
    <property type="project" value="TreeGrafter"/>
</dbReference>
<feature type="compositionally biased region" description="Basic and acidic residues" evidence="9">
    <location>
        <begin position="343"/>
        <end position="435"/>
    </location>
</feature>
<evidence type="ECO:0000313" key="13">
    <source>
        <dbReference type="EMBL" id="KAG9470824.1"/>
    </source>
</evidence>
<comment type="subcellular location">
    <subcellularLocation>
        <location evidence="1">Nucleus</location>
    </subcellularLocation>
</comment>
<evidence type="ECO:0000256" key="6">
    <source>
        <dbReference type="PROSITE-ProRule" id="PRU00176"/>
    </source>
</evidence>
<dbReference type="GO" id="GO:0008270">
    <property type="term" value="F:zinc ion binding"/>
    <property type="evidence" value="ECO:0007669"/>
    <property type="project" value="UniProtKB-KW"/>
</dbReference>
<dbReference type="InterPro" id="IPR035979">
    <property type="entry name" value="RBD_domain_sf"/>
</dbReference>
<feature type="compositionally biased region" description="Basic and acidic residues" evidence="9">
    <location>
        <begin position="317"/>
        <end position="335"/>
    </location>
</feature>
<feature type="compositionally biased region" description="Basic residues" evidence="9">
    <location>
        <begin position="849"/>
        <end position="864"/>
    </location>
</feature>
<keyword evidence="8" id="KW-0175">Coiled coil</keyword>
<dbReference type="GO" id="GO:0005634">
    <property type="term" value="C:nucleus"/>
    <property type="evidence" value="ECO:0007669"/>
    <property type="project" value="UniProtKB-SubCell"/>
</dbReference>
<dbReference type="PANTHER" id="PTHR13948">
    <property type="entry name" value="RNA-BINDING PROTEIN"/>
    <property type="match status" value="1"/>
</dbReference>
<evidence type="ECO:0000256" key="8">
    <source>
        <dbReference type="SAM" id="Coils"/>
    </source>
</evidence>
<feature type="compositionally biased region" description="Basic and acidic residues" evidence="9">
    <location>
        <begin position="555"/>
        <end position="565"/>
    </location>
</feature>
<proteinExistence type="predicted"/>
<dbReference type="Gene3D" id="3.30.70.330">
    <property type="match status" value="1"/>
</dbReference>
<feature type="compositionally biased region" description="Basic and acidic residues" evidence="9">
    <location>
        <begin position="224"/>
        <end position="244"/>
    </location>
</feature>
<feature type="domain" description="RanBP2-type" evidence="12">
    <location>
        <begin position="781"/>
        <end position="810"/>
    </location>
</feature>
<feature type="domain" description="RRM" evidence="10">
    <location>
        <begin position="870"/>
        <end position="953"/>
    </location>
</feature>
<dbReference type="AlphaFoldDB" id="A0A8J6K0K4"/>
<evidence type="ECO:0000256" key="4">
    <source>
        <dbReference type="ARBA" id="ARBA00022833"/>
    </source>
</evidence>
<feature type="compositionally biased region" description="Basic and acidic residues" evidence="9">
    <location>
        <begin position="531"/>
        <end position="545"/>
    </location>
</feature>
<dbReference type="PROSITE" id="PS01358">
    <property type="entry name" value="ZF_RANBP2_1"/>
    <property type="match status" value="1"/>
</dbReference>
<evidence type="ECO:0000256" key="5">
    <source>
        <dbReference type="ARBA" id="ARBA00023242"/>
    </source>
</evidence>
<dbReference type="InterPro" id="IPR055494">
    <property type="entry name" value="DUF7066"/>
</dbReference>
<evidence type="ECO:0000259" key="12">
    <source>
        <dbReference type="PROSITE" id="PS50199"/>
    </source>
</evidence>
<feature type="region of interest" description="Disordered" evidence="9">
    <location>
        <begin position="1011"/>
        <end position="1146"/>
    </location>
</feature>
<evidence type="ECO:0000259" key="10">
    <source>
        <dbReference type="PROSITE" id="PS50102"/>
    </source>
</evidence>
<protein>
    <recommendedName>
        <fullName evidence="15">RNA-binding protein 6</fullName>
    </recommendedName>
</protein>
<keyword evidence="3 7" id="KW-0863">Zinc-finger</keyword>
<evidence type="ECO:0000256" key="9">
    <source>
        <dbReference type="SAM" id="MobiDB-lite"/>
    </source>
</evidence>